<evidence type="ECO:0000256" key="11">
    <source>
        <dbReference type="SAM" id="Phobius"/>
    </source>
</evidence>
<evidence type="ECO:0000313" key="12">
    <source>
        <dbReference type="EMBL" id="CVI64132.1"/>
    </source>
</evidence>
<dbReference type="RefSeq" id="WP_080855376.1">
    <property type="nucleotide sequence ID" value="NZ_LT009777.1"/>
</dbReference>
<keyword evidence="4" id="KW-0997">Cell inner membrane</keyword>
<feature type="transmembrane region" description="Helical" evidence="11">
    <location>
        <begin position="89"/>
        <end position="108"/>
    </location>
</feature>
<feature type="transmembrane region" description="Helical" evidence="11">
    <location>
        <begin position="316"/>
        <end position="335"/>
    </location>
</feature>
<dbReference type="EMBL" id="FCNP01000050">
    <property type="protein sequence ID" value="CVI64132.1"/>
    <property type="molecule type" value="Genomic_DNA"/>
</dbReference>
<evidence type="ECO:0000256" key="2">
    <source>
        <dbReference type="ARBA" id="ARBA00022448"/>
    </source>
</evidence>
<evidence type="ECO:0000256" key="9">
    <source>
        <dbReference type="ARBA" id="ARBA00035611"/>
    </source>
</evidence>
<evidence type="ECO:0000256" key="5">
    <source>
        <dbReference type="ARBA" id="ARBA00022597"/>
    </source>
</evidence>
<keyword evidence="8 11" id="KW-0472">Membrane</keyword>
<proteinExistence type="predicted"/>
<keyword evidence="2" id="KW-0813">Transport</keyword>
<dbReference type="PANTHER" id="PTHR32196:SF32">
    <property type="entry name" value="XYLOSE TRANSPORT SYSTEM PERMEASE PROTEIN XYLH"/>
    <property type="match status" value="1"/>
</dbReference>
<keyword evidence="13" id="KW-1185">Reference proteome</keyword>
<feature type="transmembrane region" description="Helical" evidence="11">
    <location>
        <begin position="114"/>
        <end position="132"/>
    </location>
</feature>
<accession>A0A1S7UBE9</accession>
<feature type="transmembrane region" description="Helical" evidence="11">
    <location>
        <begin position="61"/>
        <end position="82"/>
    </location>
</feature>
<dbReference type="PANTHER" id="PTHR32196">
    <property type="entry name" value="ABC TRANSPORTER PERMEASE PROTEIN YPHD-RELATED-RELATED"/>
    <property type="match status" value="1"/>
</dbReference>
<feature type="transmembrane region" description="Helical" evidence="11">
    <location>
        <begin position="141"/>
        <end position="162"/>
    </location>
</feature>
<dbReference type="GO" id="GO:0022857">
    <property type="term" value="F:transmembrane transporter activity"/>
    <property type="evidence" value="ECO:0007669"/>
    <property type="project" value="InterPro"/>
</dbReference>
<reference evidence="12" key="1">
    <citation type="submission" date="2016-01" db="EMBL/GenBank/DDBJ databases">
        <authorList>
            <person name="Regsiter A."/>
            <person name="william w."/>
        </authorList>
    </citation>
    <scope>NUCLEOTIDE SEQUENCE</scope>
    <source>
        <strain evidence="12">NCPPB 1641</strain>
    </source>
</reference>
<gene>
    <name evidence="12" type="ORF">AGR7A_pAt30156</name>
</gene>
<organism evidence="12 13">
    <name type="scientific">Agrobacterium deltaense NCPPB 1641</name>
    <dbReference type="NCBI Taxonomy" id="1183425"/>
    <lineage>
        <taxon>Bacteria</taxon>
        <taxon>Pseudomonadati</taxon>
        <taxon>Pseudomonadota</taxon>
        <taxon>Alphaproteobacteria</taxon>
        <taxon>Hyphomicrobiales</taxon>
        <taxon>Rhizobiaceae</taxon>
        <taxon>Rhizobium/Agrobacterium group</taxon>
        <taxon>Agrobacterium</taxon>
    </lineage>
</organism>
<evidence type="ECO:0000256" key="10">
    <source>
        <dbReference type="ARBA" id="ARBA00035686"/>
    </source>
</evidence>
<keyword evidence="3" id="KW-1003">Cell membrane</keyword>
<dbReference type="Pfam" id="PF02653">
    <property type="entry name" value="BPD_transp_2"/>
    <property type="match status" value="1"/>
</dbReference>
<evidence type="ECO:0000256" key="4">
    <source>
        <dbReference type="ARBA" id="ARBA00022519"/>
    </source>
</evidence>
<evidence type="ECO:0000313" key="13">
    <source>
        <dbReference type="Proteomes" id="UP000192140"/>
    </source>
</evidence>
<comment type="function">
    <text evidence="9">Part of the binding-protein-dependent transport system for D-xylose. Probably responsible for the translocation of the substrate across the membrane.</text>
</comment>
<comment type="caution">
    <text evidence="12">The sequence shown here is derived from an EMBL/GenBank/DDBJ whole genome shotgun (WGS) entry which is preliminary data.</text>
</comment>
<sequence>MGTQTSRPTVSRVAERSVRSPIKRLIMRPEAGAFFAIVIVYIFFAIVTAETRFMSFNGTAAWLNTAAELGIIALAVGLLMIAGELDLSIGAILGASSILMAIGCNLYGVNVWVMILITLAFAAAVGFFNGYVTDRTGLPSFIVTLATNFGVAGAALGLSRLFTNTTSTSMVTSPTADFVFAARWGQANIAIVWWILLTITVAVMLNRTRFGNWIYATGGNLVAARGAGVPTSRVKIILFIGTALAASLVGIIQTIEFHSGNAANGQGYVFQAPIVAVIGGVLLTGGYGSAIGVAFGAALYGIISVGIFYTGWNTDWVQLFLGGLLLGAVLANSYFRKLALTSR</sequence>
<dbReference type="InterPro" id="IPR001851">
    <property type="entry name" value="ABC_transp_permease"/>
</dbReference>
<dbReference type="Proteomes" id="UP000192140">
    <property type="component" value="Unassembled WGS sequence"/>
</dbReference>
<evidence type="ECO:0000256" key="3">
    <source>
        <dbReference type="ARBA" id="ARBA00022475"/>
    </source>
</evidence>
<feature type="transmembrane region" description="Helical" evidence="11">
    <location>
        <begin position="182"/>
        <end position="205"/>
    </location>
</feature>
<evidence type="ECO:0000256" key="7">
    <source>
        <dbReference type="ARBA" id="ARBA00022989"/>
    </source>
</evidence>
<feature type="transmembrane region" description="Helical" evidence="11">
    <location>
        <begin position="267"/>
        <end position="284"/>
    </location>
</feature>
<keyword evidence="5" id="KW-0762">Sugar transport</keyword>
<dbReference type="CDD" id="cd06579">
    <property type="entry name" value="TM_PBP1_transp_AraH_like"/>
    <property type="match status" value="1"/>
</dbReference>
<keyword evidence="7 11" id="KW-1133">Transmembrane helix</keyword>
<dbReference type="AlphaFoldDB" id="A0A1S7UBE9"/>
<dbReference type="GO" id="GO:0005886">
    <property type="term" value="C:plasma membrane"/>
    <property type="evidence" value="ECO:0007669"/>
    <property type="project" value="UniProtKB-SubCell"/>
</dbReference>
<feature type="transmembrane region" description="Helical" evidence="11">
    <location>
        <begin position="291"/>
        <end position="310"/>
    </location>
</feature>
<protein>
    <recommendedName>
        <fullName evidence="10">Xylose transport system permease protein XylH</fullName>
    </recommendedName>
</protein>
<comment type="subcellular location">
    <subcellularLocation>
        <location evidence="1">Cell membrane</location>
        <topology evidence="1">Multi-pass membrane protein</topology>
    </subcellularLocation>
</comment>
<feature type="transmembrane region" description="Helical" evidence="11">
    <location>
        <begin position="236"/>
        <end position="255"/>
    </location>
</feature>
<name>A0A1S7UBE9_9HYPH</name>
<evidence type="ECO:0000256" key="8">
    <source>
        <dbReference type="ARBA" id="ARBA00023136"/>
    </source>
</evidence>
<feature type="transmembrane region" description="Helical" evidence="11">
    <location>
        <begin position="31"/>
        <end position="49"/>
    </location>
</feature>
<evidence type="ECO:0000256" key="1">
    <source>
        <dbReference type="ARBA" id="ARBA00004651"/>
    </source>
</evidence>
<evidence type="ECO:0000256" key="6">
    <source>
        <dbReference type="ARBA" id="ARBA00022692"/>
    </source>
</evidence>
<keyword evidence="6 11" id="KW-0812">Transmembrane</keyword>